<feature type="compositionally biased region" description="Low complexity" evidence="2">
    <location>
        <begin position="336"/>
        <end position="364"/>
    </location>
</feature>
<keyword evidence="1" id="KW-0175">Coiled coil</keyword>
<feature type="region of interest" description="Disordered" evidence="2">
    <location>
        <begin position="140"/>
        <end position="377"/>
    </location>
</feature>
<sequence length="537" mass="58986">MAFQPRAQPSPKVERMVSMPTRRSADGINYFGRSDFDRSPPQAHRRVAQAQAMPCQAPAAPMGSLGSLGSMADARLSSGSMAAWCPSPRVAPLSSAARTQLHQPILSPREATPRVPDFLSRSSRELQTSALALYSPGRTLLSQPSAAPSLAPGMWPGSPISPRGASPRSTAPAPAQERPPLWEQHRLQALRQLRSREVLHAPDAGGARSSQPARQPSQPSQKLQGYSQSSPQQSQQQLQQQPLQQQQQQQQQQQRLLELQEQQQRQQQQQRLLESQEQHQQQLQHQEQQPQAQPEAHQQPQEHCQPTQQPQVHAQARPRPEPTKASEPQAPPAPEAPNSNVEAVEAARQAWQTAAAAPAPAAPAAVPPAKPPPNVQEQHASLCLFDSPRDACNAKAPELLERLSQLEAQVQDRANLMARINRQQAQLDRLEALAEENATLRAQLRRRPVVKETPLPLSARGEKNRTERWEGAASPTLVRRFRTAPEARHSDAPVVLTARAPSQRGEAKVAMVEQTLAELEKALGLQGSPDKQLILES</sequence>
<proteinExistence type="predicted"/>
<organism evidence="3 4">
    <name type="scientific">Effrenium voratum</name>
    <dbReference type="NCBI Taxonomy" id="2562239"/>
    <lineage>
        <taxon>Eukaryota</taxon>
        <taxon>Sar</taxon>
        <taxon>Alveolata</taxon>
        <taxon>Dinophyceae</taxon>
        <taxon>Suessiales</taxon>
        <taxon>Symbiodiniaceae</taxon>
        <taxon>Effrenium</taxon>
    </lineage>
</organism>
<protein>
    <submittedName>
        <fullName evidence="3">Uncharacterized protein</fullName>
    </submittedName>
</protein>
<dbReference type="Proteomes" id="UP001178507">
    <property type="component" value="Unassembled WGS sequence"/>
</dbReference>
<keyword evidence="4" id="KW-1185">Reference proteome</keyword>
<dbReference type="EMBL" id="CAUJNA010000195">
    <property type="protein sequence ID" value="CAJ1373448.1"/>
    <property type="molecule type" value="Genomic_DNA"/>
</dbReference>
<feature type="region of interest" description="Disordered" evidence="2">
    <location>
        <begin position="102"/>
        <end position="122"/>
    </location>
</feature>
<feature type="compositionally biased region" description="Low complexity" evidence="2">
    <location>
        <begin position="207"/>
        <end position="311"/>
    </location>
</feature>
<feature type="compositionally biased region" description="Pro residues" evidence="2">
    <location>
        <begin position="365"/>
        <end position="374"/>
    </location>
</feature>
<accession>A0AA36HQI2</accession>
<dbReference type="AlphaFoldDB" id="A0AA36HQI2"/>
<evidence type="ECO:0000313" key="3">
    <source>
        <dbReference type="EMBL" id="CAJ1373448.1"/>
    </source>
</evidence>
<reference evidence="3" key="1">
    <citation type="submission" date="2023-08" db="EMBL/GenBank/DDBJ databases">
        <authorList>
            <person name="Chen Y."/>
            <person name="Shah S."/>
            <person name="Dougan E. K."/>
            <person name="Thang M."/>
            <person name="Chan C."/>
        </authorList>
    </citation>
    <scope>NUCLEOTIDE SEQUENCE</scope>
</reference>
<evidence type="ECO:0000256" key="2">
    <source>
        <dbReference type="SAM" id="MobiDB-lite"/>
    </source>
</evidence>
<feature type="coiled-coil region" evidence="1">
    <location>
        <begin position="389"/>
        <end position="447"/>
    </location>
</feature>
<feature type="region of interest" description="Disordered" evidence="2">
    <location>
        <begin position="1"/>
        <end position="55"/>
    </location>
</feature>
<evidence type="ECO:0000313" key="4">
    <source>
        <dbReference type="Proteomes" id="UP001178507"/>
    </source>
</evidence>
<gene>
    <name evidence="3" type="ORF">EVOR1521_LOCUS3259</name>
</gene>
<evidence type="ECO:0000256" key="1">
    <source>
        <dbReference type="SAM" id="Coils"/>
    </source>
</evidence>
<name>A0AA36HQI2_9DINO</name>
<comment type="caution">
    <text evidence="3">The sequence shown here is derived from an EMBL/GenBank/DDBJ whole genome shotgun (WGS) entry which is preliminary data.</text>
</comment>